<feature type="signal peptide" evidence="1">
    <location>
        <begin position="1"/>
        <end position="21"/>
    </location>
</feature>
<evidence type="ECO:0000313" key="3">
    <source>
        <dbReference type="Proteomes" id="UP000030980"/>
    </source>
</evidence>
<sequence length="180" mass="19683">MIRTSHILSLCCLLFVPVSLASDNDLLVPATGRCSLDLAPELLSEALNSCQAIALEGDTQAQFELGEFFYTGRHTQQDLQQALRWYEMASLQGHAEAQRRLGTMFFKGEGVPASNIQAFIVLKMSAVNGSEEALDAADLVAEQMSQEELAVATRILGHIFRSYLQELRTIDASSPLAPLP</sequence>
<protein>
    <submittedName>
        <fullName evidence="2">Sel1 repeat-containing protein</fullName>
    </submittedName>
</protein>
<dbReference type="SMART" id="SM00671">
    <property type="entry name" value="SEL1"/>
    <property type="match status" value="2"/>
</dbReference>
<dbReference type="RefSeq" id="WP_039606547.1">
    <property type="nucleotide sequence ID" value="NZ_FMUP01000002.1"/>
</dbReference>
<comment type="caution">
    <text evidence="2">The sequence shown here is derived from an EMBL/GenBank/DDBJ whole genome shotgun (WGS) entry which is preliminary data.</text>
</comment>
<dbReference type="InterPro" id="IPR011990">
    <property type="entry name" value="TPR-like_helical_dom_sf"/>
</dbReference>
<dbReference type="Pfam" id="PF08238">
    <property type="entry name" value="Sel1"/>
    <property type="match status" value="2"/>
</dbReference>
<reference evidence="2 3" key="1">
    <citation type="submission" date="2014-11" db="EMBL/GenBank/DDBJ databases">
        <title>Genome sequence of Pseudomonas tuomuerensis JCM 14085.</title>
        <authorList>
            <person name="Shin S.-K."/>
            <person name="Yi H."/>
        </authorList>
    </citation>
    <scope>NUCLEOTIDE SEQUENCE [LARGE SCALE GENOMIC DNA]</scope>
    <source>
        <strain evidence="2 3">JCM 14085</strain>
    </source>
</reference>
<dbReference type="SUPFAM" id="SSF81901">
    <property type="entry name" value="HCP-like"/>
    <property type="match status" value="1"/>
</dbReference>
<dbReference type="Gene3D" id="1.25.40.10">
    <property type="entry name" value="Tetratricopeptide repeat domain"/>
    <property type="match status" value="1"/>
</dbReference>
<dbReference type="Proteomes" id="UP000030980">
    <property type="component" value="Unassembled WGS sequence"/>
</dbReference>
<name>A0A0B3BTT4_9PSED</name>
<dbReference type="OrthoDB" id="6429934at2"/>
<organism evidence="2 3">
    <name type="scientific">Pseudomonas flexibilis</name>
    <dbReference type="NCBI Taxonomy" id="706570"/>
    <lineage>
        <taxon>Bacteria</taxon>
        <taxon>Pseudomonadati</taxon>
        <taxon>Pseudomonadota</taxon>
        <taxon>Gammaproteobacteria</taxon>
        <taxon>Pseudomonadales</taxon>
        <taxon>Pseudomonadaceae</taxon>
        <taxon>Pseudomonas</taxon>
    </lineage>
</organism>
<dbReference type="AlphaFoldDB" id="A0A0B3BTT4"/>
<dbReference type="InterPro" id="IPR050767">
    <property type="entry name" value="Sel1_AlgK"/>
</dbReference>
<dbReference type="PANTHER" id="PTHR11102:SF160">
    <property type="entry name" value="ERAD-ASSOCIATED E3 UBIQUITIN-PROTEIN LIGASE COMPONENT HRD3"/>
    <property type="match status" value="1"/>
</dbReference>
<keyword evidence="3" id="KW-1185">Reference proteome</keyword>
<keyword evidence="1" id="KW-0732">Signal</keyword>
<dbReference type="STRING" id="706570.PT85_09675"/>
<dbReference type="InterPro" id="IPR006597">
    <property type="entry name" value="Sel1-like"/>
</dbReference>
<gene>
    <name evidence="2" type="ORF">PT85_09675</name>
</gene>
<proteinExistence type="predicted"/>
<feature type="chain" id="PRO_5002081067" evidence="1">
    <location>
        <begin position="22"/>
        <end position="180"/>
    </location>
</feature>
<evidence type="ECO:0000313" key="2">
    <source>
        <dbReference type="EMBL" id="KHO64471.1"/>
    </source>
</evidence>
<evidence type="ECO:0000256" key="1">
    <source>
        <dbReference type="SAM" id="SignalP"/>
    </source>
</evidence>
<accession>A0A0B3BTT4</accession>
<dbReference type="PANTHER" id="PTHR11102">
    <property type="entry name" value="SEL-1-LIKE PROTEIN"/>
    <property type="match status" value="1"/>
</dbReference>
<dbReference type="EMBL" id="JTAK01000004">
    <property type="protein sequence ID" value="KHO64471.1"/>
    <property type="molecule type" value="Genomic_DNA"/>
</dbReference>